<proteinExistence type="predicted"/>
<comment type="caution">
    <text evidence="1">The sequence shown here is derived from an EMBL/GenBank/DDBJ whole genome shotgun (WGS) entry which is preliminary data.</text>
</comment>
<name>A0A7J7LZK6_9MAGN</name>
<gene>
    <name evidence="1" type="ORF">GIB67_024212</name>
</gene>
<accession>A0A7J7LZK6</accession>
<evidence type="ECO:0000313" key="1">
    <source>
        <dbReference type="EMBL" id="KAF6148037.1"/>
    </source>
</evidence>
<protein>
    <submittedName>
        <fullName evidence="1">Uncharacterized protein</fullName>
    </submittedName>
</protein>
<evidence type="ECO:0000313" key="2">
    <source>
        <dbReference type="Proteomes" id="UP000541444"/>
    </source>
</evidence>
<dbReference type="AlphaFoldDB" id="A0A7J7LZK6"/>
<sequence>MVDRICGGGHCETVLMPLASSKPMLPEVVKFVIVDKVPFNNFSKEDVSYPGFEVAGCWCSTDLALCHPLAIVQYHNELLTLRRVIGMRYGRIPSLQCKILDPVGIYNNQSYATNVKGSEKEMNNTEALLIVGKRGDIPIITIPNNDLSEGHTIAECKIVQKACKVNEQKQTNKIAKMVGKETVNNNINNKAVTIPGNQPEYHQG</sequence>
<dbReference type="EMBL" id="JACGCM010001859">
    <property type="protein sequence ID" value="KAF6148037.1"/>
    <property type="molecule type" value="Genomic_DNA"/>
</dbReference>
<dbReference type="Proteomes" id="UP000541444">
    <property type="component" value="Unassembled WGS sequence"/>
</dbReference>
<keyword evidence="2" id="KW-1185">Reference proteome</keyword>
<feature type="non-terminal residue" evidence="1">
    <location>
        <position position="1"/>
    </location>
</feature>
<reference evidence="1 2" key="1">
    <citation type="journal article" date="2020" name="IScience">
        <title>Genome Sequencing of the Endangered Kingdonia uniflora (Circaeasteraceae, Ranunculales) Reveals Potential Mechanisms of Evolutionary Specialization.</title>
        <authorList>
            <person name="Sun Y."/>
            <person name="Deng T."/>
            <person name="Zhang A."/>
            <person name="Moore M.J."/>
            <person name="Landis J.B."/>
            <person name="Lin N."/>
            <person name="Zhang H."/>
            <person name="Zhang X."/>
            <person name="Huang J."/>
            <person name="Zhang X."/>
            <person name="Sun H."/>
            <person name="Wang H."/>
        </authorList>
    </citation>
    <scope>NUCLEOTIDE SEQUENCE [LARGE SCALE GENOMIC DNA]</scope>
    <source>
        <strain evidence="1">TB1705</strain>
        <tissue evidence="1">Leaf</tissue>
    </source>
</reference>
<organism evidence="1 2">
    <name type="scientific">Kingdonia uniflora</name>
    <dbReference type="NCBI Taxonomy" id="39325"/>
    <lineage>
        <taxon>Eukaryota</taxon>
        <taxon>Viridiplantae</taxon>
        <taxon>Streptophyta</taxon>
        <taxon>Embryophyta</taxon>
        <taxon>Tracheophyta</taxon>
        <taxon>Spermatophyta</taxon>
        <taxon>Magnoliopsida</taxon>
        <taxon>Ranunculales</taxon>
        <taxon>Circaeasteraceae</taxon>
        <taxon>Kingdonia</taxon>
    </lineage>
</organism>